<evidence type="ECO:0000313" key="6">
    <source>
        <dbReference type="Proteomes" id="UP001168821"/>
    </source>
</evidence>
<name>A0AA38HIS4_9CUCU</name>
<evidence type="ECO:0000256" key="3">
    <source>
        <dbReference type="ARBA" id="ARBA00022777"/>
    </source>
</evidence>
<dbReference type="GO" id="GO:0009229">
    <property type="term" value="P:thiamine diphosphate biosynthetic process"/>
    <property type="evidence" value="ECO:0007669"/>
    <property type="project" value="InterPro"/>
</dbReference>
<gene>
    <name evidence="5" type="ORF">Zmor_012272</name>
</gene>
<evidence type="ECO:0000256" key="4">
    <source>
        <dbReference type="ARBA" id="ARBA00022840"/>
    </source>
</evidence>
<dbReference type="GO" id="GO:0004788">
    <property type="term" value="F:thiamine diphosphokinase activity"/>
    <property type="evidence" value="ECO:0007669"/>
    <property type="project" value="InterPro"/>
</dbReference>
<keyword evidence="2" id="KW-0547">Nucleotide-binding</keyword>
<reference evidence="5" key="1">
    <citation type="journal article" date="2023" name="G3 (Bethesda)">
        <title>Whole genome assemblies of Zophobas morio and Tenebrio molitor.</title>
        <authorList>
            <person name="Kaur S."/>
            <person name="Stinson S.A."/>
            <person name="diCenzo G.C."/>
        </authorList>
    </citation>
    <scope>NUCLEOTIDE SEQUENCE</scope>
    <source>
        <strain evidence="5">QUZm001</strain>
    </source>
</reference>
<keyword evidence="4" id="KW-0067">ATP-binding</keyword>
<dbReference type="AlphaFoldDB" id="A0AA38HIS4"/>
<dbReference type="GO" id="GO:0005524">
    <property type="term" value="F:ATP binding"/>
    <property type="evidence" value="ECO:0007669"/>
    <property type="project" value="UniProtKB-KW"/>
</dbReference>
<evidence type="ECO:0000256" key="1">
    <source>
        <dbReference type="ARBA" id="ARBA00022679"/>
    </source>
</evidence>
<evidence type="ECO:0000313" key="5">
    <source>
        <dbReference type="EMBL" id="KAJ3615826.1"/>
    </source>
</evidence>
<protein>
    <submittedName>
        <fullName evidence="5">Uncharacterized protein</fullName>
    </submittedName>
</protein>
<dbReference type="EMBL" id="JALNTZ010003877">
    <property type="protein sequence ID" value="KAJ3615826.1"/>
    <property type="molecule type" value="Genomic_DNA"/>
</dbReference>
<evidence type="ECO:0000256" key="2">
    <source>
        <dbReference type="ARBA" id="ARBA00022741"/>
    </source>
</evidence>
<dbReference type="Gene3D" id="3.40.50.10240">
    <property type="entry name" value="Thiamin pyrophosphokinase, catalytic domain"/>
    <property type="match status" value="1"/>
</dbReference>
<keyword evidence="3" id="KW-0418">Kinase</keyword>
<dbReference type="SUPFAM" id="SSF63999">
    <property type="entry name" value="Thiamin pyrophosphokinase, catalytic domain"/>
    <property type="match status" value="1"/>
</dbReference>
<dbReference type="Proteomes" id="UP001168821">
    <property type="component" value="Unassembled WGS sequence"/>
</dbReference>
<sequence length="103" mass="11723">MCENEVSNYDYFKTFTKIGVERGCLDLISHNQEIDLAISDFDNVIDEELGLIKEKSKKLEILDSKKDLLDGEISIKRAIADGAENIVVITKPTRRYDMNLSIL</sequence>
<dbReference type="GO" id="GO:0016301">
    <property type="term" value="F:kinase activity"/>
    <property type="evidence" value="ECO:0007669"/>
    <property type="project" value="UniProtKB-KW"/>
</dbReference>
<dbReference type="InterPro" id="IPR036759">
    <property type="entry name" value="TPK_catalytic_sf"/>
</dbReference>
<comment type="caution">
    <text evidence="5">The sequence shown here is derived from an EMBL/GenBank/DDBJ whole genome shotgun (WGS) entry which is preliminary data.</text>
</comment>
<organism evidence="5 6">
    <name type="scientific">Zophobas morio</name>
    <dbReference type="NCBI Taxonomy" id="2755281"/>
    <lineage>
        <taxon>Eukaryota</taxon>
        <taxon>Metazoa</taxon>
        <taxon>Ecdysozoa</taxon>
        <taxon>Arthropoda</taxon>
        <taxon>Hexapoda</taxon>
        <taxon>Insecta</taxon>
        <taxon>Pterygota</taxon>
        <taxon>Neoptera</taxon>
        <taxon>Endopterygota</taxon>
        <taxon>Coleoptera</taxon>
        <taxon>Polyphaga</taxon>
        <taxon>Cucujiformia</taxon>
        <taxon>Tenebrionidae</taxon>
        <taxon>Zophobas</taxon>
    </lineage>
</organism>
<accession>A0AA38HIS4</accession>
<keyword evidence="6" id="KW-1185">Reference proteome</keyword>
<keyword evidence="1" id="KW-0808">Transferase</keyword>
<proteinExistence type="predicted"/>